<dbReference type="SUPFAM" id="SSF52540">
    <property type="entry name" value="P-loop containing nucleoside triphosphate hydrolases"/>
    <property type="match status" value="1"/>
</dbReference>
<organism evidence="1 2">
    <name type="scientific">Cryptolaemus montrouzieri</name>
    <dbReference type="NCBI Taxonomy" id="559131"/>
    <lineage>
        <taxon>Eukaryota</taxon>
        <taxon>Metazoa</taxon>
        <taxon>Ecdysozoa</taxon>
        <taxon>Arthropoda</taxon>
        <taxon>Hexapoda</taxon>
        <taxon>Insecta</taxon>
        <taxon>Pterygota</taxon>
        <taxon>Neoptera</taxon>
        <taxon>Endopterygota</taxon>
        <taxon>Coleoptera</taxon>
        <taxon>Polyphaga</taxon>
        <taxon>Cucujiformia</taxon>
        <taxon>Coccinelloidea</taxon>
        <taxon>Coccinellidae</taxon>
        <taxon>Scymninae</taxon>
        <taxon>Scymnini</taxon>
        <taxon>Cryptolaemus</taxon>
    </lineage>
</organism>
<dbReference type="EMBL" id="JABFTP020000001">
    <property type="protein sequence ID" value="KAL3266598.1"/>
    <property type="molecule type" value="Genomic_DNA"/>
</dbReference>
<dbReference type="InterPro" id="IPR027417">
    <property type="entry name" value="P-loop_NTPase"/>
</dbReference>
<dbReference type="PANTHER" id="PTHR10285">
    <property type="entry name" value="URIDINE KINASE"/>
    <property type="match status" value="1"/>
</dbReference>
<reference evidence="1 2" key="1">
    <citation type="journal article" date="2021" name="BMC Biol.">
        <title>Horizontally acquired antibacterial genes associated with adaptive radiation of ladybird beetles.</title>
        <authorList>
            <person name="Li H.S."/>
            <person name="Tang X.F."/>
            <person name="Huang Y.H."/>
            <person name="Xu Z.Y."/>
            <person name="Chen M.L."/>
            <person name="Du X.Y."/>
            <person name="Qiu B.Y."/>
            <person name="Chen P.T."/>
            <person name="Zhang W."/>
            <person name="Slipinski A."/>
            <person name="Escalona H.E."/>
            <person name="Waterhouse R.M."/>
            <person name="Zwick A."/>
            <person name="Pang H."/>
        </authorList>
    </citation>
    <scope>NUCLEOTIDE SEQUENCE [LARGE SCALE GENOMIC DNA]</scope>
    <source>
        <strain evidence="1">SYSU2018</strain>
    </source>
</reference>
<evidence type="ECO:0008006" key="3">
    <source>
        <dbReference type="Google" id="ProtNLM"/>
    </source>
</evidence>
<dbReference type="Proteomes" id="UP001516400">
    <property type="component" value="Unassembled WGS sequence"/>
</dbReference>
<name>A0ABD2MJT6_9CUCU</name>
<protein>
    <recommendedName>
        <fullName evidence="3">Nicotinamide riboside kinase 1</fullName>
    </recommendedName>
</protein>
<sequence>MEVIIIGISGVTCGGKTTLANDLKKLIPNSVILSQDEYCFDLKDPRHIWCKEVHHINFDVITGLDMDRMLKDLEEAIGNKKLLNVNPSRYQLEPNGPPCEYLNIIDKLKVKNVFLIILDGFLLFAHKPLLPFMHLKYFFTLDKEECFRRRSNRVYNPPDIPGYFETCVWPEYVKHLKEIESVVSDVTYFDNSVEDPLSIVIKDIASCL</sequence>
<dbReference type="Pfam" id="PF13238">
    <property type="entry name" value="AAA_18"/>
    <property type="match status" value="1"/>
</dbReference>
<gene>
    <name evidence="1" type="ORF">HHI36_010762</name>
</gene>
<accession>A0ABD2MJT6</accession>
<dbReference type="Gene3D" id="3.40.50.300">
    <property type="entry name" value="P-loop containing nucleotide triphosphate hydrolases"/>
    <property type="match status" value="1"/>
</dbReference>
<comment type="caution">
    <text evidence="1">The sequence shown here is derived from an EMBL/GenBank/DDBJ whole genome shotgun (WGS) entry which is preliminary data.</text>
</comment>
<dbReference type="AlphaFoldDB" id="A0ABD2MJT6"/>
<evidence type="ECO:0000313" key="1">
    <source>
        <dbReference type="EMBL" id="KAL3266598.1"/>
    </source>
</evidence>
<keyword evidence="2" id="KW-1185">Reference proteome</keyword>
<proteinExistence type="predicted"/>
<evidence type="ECO:0000313" key="2">
    <source>
        <dbReference type="Proteomes" id="UP001516400"/>
    </source>
</evidence>